<reference evidence="1 2" key="1">
    <citation type="submission" date="2023-09" db="EMBL/GenBank/DDBJ databases">
        <authorList>
            <person name="Rey-Velasco X."/>
        </authorList>
    </citation>
    <scope>NUCLEOTIDE SEQUENCE [LARGE SCALE GENOMIC DNA]</scope>
    <source>
        <strain evidence="1 2">F388</strain>
    </source>
</reference>
<dbReference type="Proteomes" id="UP001255246">
    <property type="component" value="Unassembled WGS sequence"/>
</dbReference>
<dbReference type="RefSeq" id="WP_311351751.1">
    <property type="nucleotide sequence ID" value="NZ_JAVRHR010000002.1"/>
</dbReference>
<name>A0ABU3AC35_9FLAO</name>
<dbReference type="InterPro" id="IPR005501">
    <property type="entry name" value="LamB/YcsF/PxpA-like"/>
</dbReference>
<comment type="caution">
    <text evidence="1">The sequence shown here is derived from an EMBL/GenBank/DDBJ whole genome shotgun (WGS) entry which is preliminary data.</text>
</comment>
<dbReference type="NCBIfam" id="NF003814">
    <property type="entry name" value="PRK05406.1-3"/>
    <property type="match status" value="1"/>
</dbReference>
<dbReference type="PANTHER" id="PTHR30292">
    <property type="entry name" value="UNCHARACTERIZED PROTEIN YBGL-RELATED"/>
    <property type="match status" value="1"/>
</dbReference>
<keyword evidence="1" id="KW-0378">Hydrolase</keyword>
<evidence type="ECO:0000313" key="1">
    <source>
        <dbReference type="EMBL" id="MDT0607737.1"/>
    </source>
</evidence>
<dbReference type="PANTHER" id="PTHR30292:SF0">
    <property type="entry name" value="5-OXOPROLINASE SUBUNIT A"/>
    <property type="match status" value="1"/>
</dbReference>
<evidence type="ECO:0000313" key="2">
    <source>
        <dbReference type="Proteomes" id="UP001255246"/>
    </source>
</evidence>
<dbReference type="SUPFAM" id="SSF88713">
    <property type="entry name" value="Glycoside hydrolase/deacetylase"/>
    <property type="match status" value="1"/>
</dbReference>
<dbReference type="NCBIfam" id="NF003816">
    <property type="entry name" value="PRK05406.1-5"/>
    <property type="match status" value="1"/>
</dbReference>
<keyword evidence="2" id="KW-1185">Reference proteome</keyword>
<organism evidence="1 2">
    <name type="scientific">Croceitalea rosinachiae</name>
    <dbReference type="NCBI Taxonomy" id="3075596"/>
    <lineage>
        <taxon>Bacteria</taxon>
        <taxon>Pseudomonadati</taxon>
        <taxon>Bacteroidota</taxon>
        <taxon>Flavobacteriia</taxon>
        <taxon>Flavobacteriales</taxon>
        <taxon>Flavobacteriaceae</taxon>
        <taxon>Croceitalea</taxon>
    </lineage>
</organism>
<sequence length="247" mass="27375">MDTILIDINCDVGEGIGNEAELLPLISSCNIACGGHAGDEITMQEVMQLAKQNDVKVGAHPSYPDKENFGRKTLNIANEELKKSIKNQLDVFIKILEEAQLPLHHIKPHGALYNDVARNLSLAKVFLEVIKAYKEHCFLYAPFGSIISKEAIEQGFQIKYEAFADRNYNADLSLVARSQSNAIIEAPELVLEHLLNIAKNGKVISSTEESIVIKADTFCVHGDTSSALEILTYLSEELPKNQIEIRK</sequence>
<dbReference type="Pfam" id="PF03746">
    <property type="entry name" value="LamB_YcsF"/>
    <property type="match status" value="1"/>
</dbReference>
<proteinExistence type="predicted"/>
<dbReference type="EMBL" id="JAVRHR010000002">
    <property type="protein sequence ID" value="MDT0607737.1"/>
    <property type="molecule type" value="Genomic_DNA"/>
</dbReference>
<dbReference type="GO" id="GO:0017168">
    <property type="term" value="F:5-oxoprolinase (ATP-hydrolyzing) activity"/>
    <property type="evidence" value="ECO:0007669"/>
    <property type="project" value="UniProtKB-EC"/>
</dbReference>
<dbReference type="CDD" id="cd10801">
    <property type="entry name" value="LamB_YcsF_like_1"/>
    <property type="match status" value="1"/>
</dbReference>
<dbReference type="EC" id="3.5.2.9" evidence="1"/>
<dbReference type="Gene3D" id="3.20.20.370">
    <property type="entry name" value="Glycoside hydrolase/deacetylase"/>
    <property type="match status" value="1"/>
</dbReference>
<dbReference type="InterPro" id="IPR011330">
    <property type="entry name" value="Glyco_hydro/deAcase_b/a-brl"/>
</dbReference>
<gene>
    <name evidence="1" type="primary">pxpA</name>
    <name evidence="1" type="ORF">RM706_11870</name>
</gene>
<protein>
    <submittedName>
        <fullName evidence="1">5-oxoprolinase subunit PxpA</fullName>
        <ecNumber evidence="1">3.5.2.9</ecNumber>
    </submittedName>
</protein>
<accession>A0ABU3AC35</accession>